<name>A0A431UYD5_9GAMM</name>
<dbReference type="AlphaFoldDB" id="A0A431UYD5"/>
<reference evidence="1 2" key="1">
    <citation type="submission" date="2018-12" db="EMBL/GenBank/DDBJ databases">
        <authorList>
            <person name="Yu L."/>
        </authorList>
    </citation>
    <scope>NUCLEOTIDE SEQUENCE [LARGE SCALE GENOMIC DNA]</scope>
    <source>
        <strain evidence="1 2">11S</strain>
    </source>
</reference>
<accession>A0A431UYD5</accession>
<proteinExistence type="predicted"/>
<organism evidence="1 2">
    <name type="scientific">Halomonas nitroreducens</name>
    <dbReference type="NCBI Taxonomy" id="447425"/>
    <lineage>
        <taxon>Bacteria</taxon>
        <taxon>Pseudomonadati</taxon>
        <taxon>Pseudomonadota</taxon>
        <taxon>Gammaproteobacteria</taxon>
        <taxon>Oceanospirillales</taxon>
        <taxon>Halomonadaceae</taxon>
        <taxon>Halomonas</taxon>
    </lineage>
</organism>
<comment type="caution">
    <text evidence="1">The sequence shown here is derived from an EMBL/GenBank/DDBJ whole genome shotgun (WGS) entry which is preliminary data.</text>
</comment>
<keyword evidence="2" id="KW-1185">Reference proteome</keyword>
<sequence length="191" mass="22377">MNATITSLLTLILGYIMGSWKFKSEQMWEAKNQYYQEIIEHFSEISTYSSNLSARSIPVGGTIIDRQDKEMASTIFSNITSIRKRRNIYSIFVSAKSIKSIEEYLEKALSHHFDMSEEHGMWYEGDWLAEMDFETRNWNGHHELAEDAIYKITQEAKHDLSNNPFLKIALMIKNLLRRIRELTSTTQREDP</sequence>
<evidence type="ECO:0000313" key="1">
    <source>
        <dbReference type="EMBL" id="RTQ97019.1"/>
    </source>
</evidence>
<dbReference type="Proteomes" id="UP000267400">
    <property type="component" value="Unassembled WGS sequence"/>
</dbReference>
<dbReference type="EMBL" id="RXNS01000043">
    <property type="protein sequence ID" value="RTQ97019.1"/>
    <property type="molecule type" value="Genomic_DNA"/>
</dbReference>
<protein>
    <submittedName>
        <fullName evidence="1">Uncharacterized protein</fullName>
    </submittedName>
</protein>
<gene>
    <name evidence="1" type="ORF">EKG36_20385</name>
</gene>
<evidence type="ECO:0000313" key="2">
    <source>
        <dbReference type="Proteomes" id="UP000267400"/>
    </source>
</evidence>
<dbReference type="RefSeq" id="WP_126487109.1">
    <property type="nucleotide sequence ID" value="NZ_RXNS01000043.1"/>
</dbReference>